<sequence length="363" mass="39675">MMAKDTVQTLSLAPKTDDVEASCAALSLSSFYIPTKFRTRLSRRRRPNSVPSETDGDEKVLSSGGKSEISKSIRSVSYDETLVKNKEGIKVSLKEVKTPKSELVSDTKGPELPTASPLERSPLVSPGNPTRKNSKMRKMSDKFQLKLLGRKVSKDKISAPTLIMASSNVKAFAIENPAKELSYTQRLKDTSASHKSSKTRSNDSFSLKPSAGTQLAREILNTPPIRTGSAKDQVRALTLATLNEYSNQQRPDIDTIGNLSAAPECELASNLPTTPCDLALSHDAESLLQFLTSKTQEDMYRMSIYDLYDYASEEEDNDMIDDLEFDLSKMMQGSSSPSTILAQSGGLNSLVEDLPKAGLTTCN</sequence>
<feature type="region of interest" description="Disordered" evidence="1">
    <location>
        <begin position="40"/>
        <end position="69"/>
    </location>
</feature>
<evidence type="ECO:0000256" key="1">
    <source>
        <dbReference type="SAM" id="MobiDB-lite"/>
    </source>
</evidence>
<reference evidence="2 3" key="1">
    <citation type="submission" date="2016-07" db="EMBL/GenBank/DDBJ databases">
        <title>Pervasive Adenine N6-methylation of Active Genes in Fungi.</title>
        <authorList>
            <consortium name="DOE Joint Genome Institute"/>
            <person name="Mondo S.J."/>
            <person name="Dannebaum R.O."/>
            <person name="Kuo R.C."/>
            <person name="Labutti K."/>
            <person name="Haridas S."/>
            <person name="Kuo A."/>
            <person name="Salamov A."/>
            <person name="Ahrendt S.R."/>
            <person name="Lipzen A."/>
            <person name="Sullivan W."/>
            <person name="Andreopoulos W.B."/>
            <person name="Clum A."/>
            <person name="Lindquist E."/>
            <person name="Daum C."/>
            <person name="Ramamoorthy G.K."/>
            <person name="Gryganskyi A."/>
            <person name="Culley D."/>
            <person name="Magnuson J.K."/>
            <person name="James T.Y."/>
            <person name="O'Malley M.A."/>
            <person name="Stajich J.E."/>
            <person name="Spatafora J.W."/>
            <person name="Visel A."/>
            <person name="Grigoriev I.V."/>
        </authorList>
    </citation>
    <scope>NUCLEOTIDE SEQUENCE [LARGE SCALE GENOMIC DNA]</scope>
    <source>
        <strain evidence="2 3">CBS 931.73</strain>
    </source>
</reference>
<dbReference type="EMBL" id="MCFE01000213">
    <property type="protein sequence ID" value="ORX94116.1"/>
    <property type="molecule type" value="Genomic_DNA"/>
</dbReference>
<feature type="region of interest" description="Disordered" evidence="1">
    <location>
        <begin position="185"/>
        <end position="211"/>
    </location>
</feature>
<comment type="caution">
    <text evidence="2">The sequence shown here is derived from an EMBL/GenBank/DDBJ whole genome shotgun (WGS) entry which is preliminary data.</text>
</comment>
<keyword evidence="3" id="KW-1185">Reference proteome</keyword>
<gene>
    <name evidence="2" type="ORF">K493DRAFT_32313</name>
</gene>
<feature type="compositionally biased region" description="Polar residues" evidence="1">
    <location>
        <begin position="202"/>
        <end position="211"/>
    </location>
</feature>
<name>A0A1Y1Y8Q1_9FUNG</name>
<feature type="compositionally biased region" description="Basic and acidic residues" evidence="1">
    <location>
        <begin position="97"/>
        <end position="109"/>
    </location>
</feature>
<dbReference type="InParanoid" id="A0A1Y1Y8Q1"/>
<organism evidence="2 3">
    <name type="scientific">Basidiobolus meristosporus CBS 931.73</name>
    <dbReference type="NCBI Taxonomy" id="1314790"/>
    <lineage>
        <taxon>Eukaryota</taxon>
        <taxon>Fungi</taxon>
        <taxon>Fungi incertae sedis</taxon>
        <taxon>Zoopagomycota</taxon>
        <taxon>Entomophthoromycotina</taxon>
        <taxon>Basidiobolomycetes</taxon>
        <taxon>Basidiobolales</taxon>
        <taxon>Basidiobolaceae</taxon>
        <taxon>Basidiobolus</taxon>
    </lineage>
</organism>
<accession>A0A1Y1Y8Q1</accession>
<evidence type="ECO:0000313" key="2">
    <source>
        <dbReference type="EMBL" id="ORX94116.1"/>
    </source>
</evidence>
<protein>
    <submittedName>
        <fullName evidence="2">Uncharacterized protein</fullName>
    </submittedName>
</protein>
<proteinExistence type="predicted"/>
<evidence type="ECO:0000313" key="3">
    <source>
        <dbReference type="Proteomes" id="UP000193498"/>
    </source>
</evidence>
<dbReference type="AlphaFoldDB" id="A0A1Y1Y8Q1"/>
<feature type="region of interest" description="Disordered" evidence="1">
    <location>
        <begin position="97"/>
        <end position="139"/>
    </location>
</feature>
<dbReference type="Proteomes" id="UP000193498">
    <property type="component" value="Unassembled WGS sequence"/>
</dbReference>